<dbReference type="FunFam" id="3.40.50.410:FF:000008">
    <property type="entry name" value="Protein transport protein SEC23"/>
    <property type="match status" value="1"/>
</dbReference>
<evidence type="ECO:0000256" key="9">
    <source>
        <dbReference type="ARBA" id="ARBA00025471"/>
    </source>
</evidence>
<dbReference type="GO" id="GO:0070971">
    <property type="term" value="C:endoplasmic reticulum exit site"/>
    <property type="evidence" value="ECO:0007669"/>
    <property type="project" value="TreeGrafter"/>
</dbReference>
<dbReference type="Pfam" id="PF04811">
    <property type="entry name" value="Sec23_trunk"/>
    <property type="match status" value="1"/>
</dbReference>
<dbReference type="InterPro" id="IPR037550">
    <property type="entry name" value="Sec23_C"/>
</dbReference>
<dbReference type="Gene3D" id="2.60.40.1670">
    <property type="entry name" value="beta-sandwich domain of Sec23/24"/>
    <property type="match status" value="1"/>
</dbReference>
<organism evidence="16 17">
    <name type="scientific">Marchantia polymorpha subsp. ruderalis</name>
    <dbReference type="NCBI Taxonomy" id="1480154"/>
    <lineage>
        <taxon>Eukaryota</taxon>
        <taxon>Viridiplantae</taxon>
        <taxon>Streptophyta</taxon>
        <taxon>Embryophyta</taxon>
        <taxon>Marchantiophyta</taxon>
        <taxon>Marchantiopsida</taxon>
        <taxon>Marchantiidae</taxon>
        <taxon>Marchantiales</taxon>
        <taxon>Marchantiaceae</taxon>
        <taxon>Marchantia</taxon>
    </lineage>
</organism>
<evidence type="ECO:0000256" key="6">
    <source>
        <dbReference type="ARBA" id="ARBA00022927"/>
    </source>
</evidence>
<dbReference type="Pfam" id="PF00626">
    <property type="entry name" value="Gelsolin"/>
    <property type="match status" value="1"/>
</dbReference>
<gene>
    <name evidence="16" type="ORF">AXG93_2884s1070</name>
</gene>
<dbReference type="InterPro" id="IPR036180">
    <property type="entry name" value="Gelsolin-like_dom_sf"/>
</dbReference>
<dbReference type="Gene3D" id="2.30.30.380">
    <property type="entry name" value="Zn-finger domain of Sec23/24"/>
    <property type="match status" value="1"/>
</dbReference>
<accession>A0A176WLJ7</accession>
<dbReference type="PANTHER" id="PTHR11141">
    <property type="entry name" value="PROTEIN TRANSPORT PROTEIN SEC23"/>
    <property type="match status" value="1"/>
</dbReference>
<comment type="similarity">
    <text evidence="10">Belongs to the SEC23/SEC24 family. SEC23 subfamily.</text>
</comment>
<dbReference type="PANTHER" id="PTHR11141:SF22">
    <property type="entry name" value="PROTEIN TRANSPORT PROTEIN SEC23 G"/>
    <property type="match status" value="1"/>
</dbReference>
<feature type="domain" description="Gelsolin-like" evidence="11">
    <location>
        <begin position="650"/>
        <end position="736"/>
    </location>
</feature>
<dbReference type="Gene3D" id="1.20.120.730">
    <property type="entry name" value="Sec23/Sec24 helical domain"/>
    <property type="match status" value="1"/>
</dbReference>
<dbReference type="GO" id="GO:0005789">
    <property type="term" value="C:endoplasmic reticulum membrane"/>
    <property type="evidence" value="ECO:0007669"/>
    <property type="project" value="UniProtKB-SubCell"/>
</dbReference>
<dbReference type="SUPFAM" id="SSF81995">
    <property type="entry name" value="beta-sandwich domain of Sec23/24"/>
    <property type="match status" value="1"/>
</dbReference>
<dbReference type="Pfam" id="PF04810">
    <property type="entry name" value="zf-Sec23_Sec24"/>
    <property type="match status" value="1"/>
</dbReference>
<dbReference type="SUPFAM" id="SSF82919">
    <property type="entry name" value="Zn-finger domain of Sec23/24"/>
    <property type="match status" value="1"/>
</dbReference>
<keyword evidence="6 10" id="KW-0653">Protein transport</keyword>
<keyword evidence="7 10" id="KW-0472">Membrane</keyword>
<sequence length="779" mass="85790">MDFNEIEQTEGLRLAWNAWPSSRLEATRLVVPFGVMCTPLHPLEGLHLLPYDPLLCKGCRAVLNPYCRVDYQAKIWVCPFCYQRNHFPASYHEISDRNMPAELFSQCSTVEYAVTQPSTTGLTSPSSIYNQSPGLGGAPGSGVPGQAGGPGFLFVLDTCMGAEDLQALKSAISQILGLMPETALVGLVSYGSMVHVHELGYPDCPKAYVFRGDKEISSQQVQEQLGLTGKTNQKGVAVGTGRGGRGRFMLPLSECEFTLTTALEELQPSSDPVQAGHRTRRATGAALAVAVGLMEGTMPNEGARIMSFVSGPATVGPGQIVETDLAKSIRTHQDLVNDRAPLFKKACKFYSQLSQRLVANCHVLDIFACSLDQVGTAEAKVAVESTGGLMVLAETFDSDQFRKSLQKLFSRDEDGNLKMCFNGSLEVITTREIKVCGAIGPCATLNKKSVSVSDTELGIGGTSAWKLCSLTNKTAVAVYFEVVNQHSNPIPNGTFFFIQFVTQYQHGSGQVRLRVTTTARRWVDSAQIQELAAGFDQEAAAALMARLAVYKTENEEVFDILRWLDRMLIRVAAKFGDYQKEDASSFRFSSNFSLYPQFMFHLRRSQFLQVFNNTPDETAFFRLMLNQEGVVGSLIMIQPTLFSYSFDGPPVPVLLDVSSITPDRILLFDSYFYIVVHYGSTIAQWRKLRYQDDPSHENFKKLLEAPVGDAEALLEERIPLPKLIVCDQHGSQARFLLAKLNPSVTHNSNQYGSGEVIFTDDVSLQVFVDHLQRLAVQGS</sequence>
<evidence type="ECO:0000259" key="12">
    <source>
        <dbReference type="Pfam" id="PF04810"/>
    </source>
</evidence>
<dbReference type="CDD" id="cd11287">
    <property type="entry name" value="Sec23_C"/>
    <property type="match status" value="1"/>
</dbReference>
<dbReference type="InterPro" id="IPR006900">
    <property type="entry name" value="Sec23/24_helical_dom"/>
</dbReference>
<keyword evidence="3 10" id="KW-0256">Endoplasmic reticulum</keyword>
<evidence type="ECO:0000259" key="11">
    <source>
        <dbReference type="Pfam" id="PF00626"/>
    </source>
</evidence>
<dbReference type="InterPro" id="IPR036174">
    <property type="entry name" value="Znf_Sec23_Sec24_sf"/>
</dbReference>
<evidence type="ECO:0000256" key="4">
    <source>
        <dbReference type="ARBA" id="ARBA00022833"/>
    </source>
</evidence>
<evidence type="ECO:0000259" key="13">
    <source>
        <dbReference type="Pfam" id="PF04811"/>
    </source>
</evidence>
<dbReference type="GO" id="GO:0008270">
    <property type="term" value="F:zinc ion binding"/>
    <property type="evidence" value="ECO:0007669"/>
    <property type="project" value="InterPro"/>
</dbReference>
<protein>
    <recommendedName>
        <fullName evidence="10">Protein transport protein SEC23</fullName>
    </recommendedName>
</protein>
<dbReference type="Proteomes" id="UP000077202">
    <property type="component" value="Unassembled WGS sequence"/>
</dbReference>
<evidence type="ECO:0000256" key="3">
    <source>
        <dbReference type="ARBA" id="ARBA00022824"/>
    </source>
</evidence>
<name>A0A176WLJ7_MARPO</name>
<keyword evidence="2 10" id="KW-0479">Metal-binding</keyword>
<dbReference type="SUPFAM" id="SSF81811">
    <property type="entry name" value="Helical domain of Sec23/24"/>
    <property type="match status" value="1"/>
</dbReference>
<dbReference type="Pfam" id="PF04815">
    <property type="entry name" value="Sec23_helical"/>
    <property type="match status" value="1"/>
</dbReference>
<comment type="function">
    <text evidence="9 10">Component of the coat protein complex II (COPII) which promotes the formation of transport vesicles from the endoplasmic reticulum (ER). The coat has two main functions, the physical deformation of the endoplasmic reticulum membrane into vesicles and the selection of cargo molecules.</text>
</comment>
<dbReference type="InterPro" id="IPR029006">
    <property type="entry name" value="ADF-H/Gelsolin-like_dom_sf"/>
</dbReference>
<dbReference type="SUPFAM" id="SSF82754">
    <property type="entry name" value="C-terminal, gelsolin-like domain of Sec23/24"/>
    <property type="match status" value="1"/>
</dbReference>
<evidence type="ECO:0000259" key="14">
    <source>
        <dbReference type="Pfam" id="PF04815"/>
    </source>
</evidence>
<evidence type="ECO:0000256" key="5">
    <source>
        <dbReference type="ARBA" id="ARBA00022892"/>
    </source>
</evidence>
<dbReference type="Gene3D" id="3.40.50.410">
    <property type="entry name" value="von Willebrand factor, type A domain"/>
    <property type="match status" value="1"/>
</dbReference>
<reference evidence="16" key="1">
    <citation type="submission" date="2016-03" db="EMBL/GenBank/DDBJ databases">
        <title>Mechanisms controlling the formation of the plant cell surface in tip-growing cells are functionally conserved among land plants.</title>
        <authorList>
            <person name="Honkanen S."/>
            <person name="Jones V.A."/>
            <person name="Morieri G."/>
            <person name="Champion C."/>
            <person name="Hetherington A.J."/>
            <person name="Kelly S."/>
            <person name="Saint-Marcoux D."/>
            <person name="Proust H."/>
            <person name="Prescott H."/>
            <person name="Dolan L."/>
        </authorList>
    </citation>
    <scope>NUCLEOTIDE SEQUENCE [LARGE SCALE GENOMIC DNA]</scope>
    <source>
        <tissue evidence="16">Whole gametophyte</tissue>
    </source>
</reference>
<dbReference type="FunFam" id="2.60.40.1670:FF:000006">
    <property type="entry name" value="Protein transport protein SEC23"/>
    <property type="match status" value="1"/>
</dbReference>
<dbReference type="InterPro" id="IPR007123">
    <property type="entry name" value="Gelsolin-like_dom"/>
</dbReference>
<keyword evidence="1 10" id="KW-0813">Transport</keyword>
<keyword evidence="4 10" id="KW-0862">Zinc</keyword>
<comment type="caution">
    <text evidence="16">The sequence shown here is derived from an EMBL/GenBank/DDBJ whole genome shotgun (WGS) entry which is preliminary data.</text>
</comment>
<evidence type="ECO:0000256" key="8">
    <source>
        <dbReference type="ARBA" id="ARBA00023329"/>
    </source>
</evidence>
<dbReference type="FunFam" id="2.30.30.380:FF:000001">
    <property type="entry name" value="Protein transport protein SEC23"/>
    <property type="match status" value="1"/>
</dbReference>
<dbReference type="InterPro" id="IPR006895">
    <property type="entry name" value="Znf_Sec23_Sec24"/>
</dbReference>
<evidence type="ECO:0000313" key="17">
    <source>
        <dbReference type="Proteomes" id="UP000077202"/>
    </source>
</evidence>
<keyword evidence="8 10" id="KW-0968">Cytoplasmic vesicle</keyword>
<proteinExistence type="inferred from homology"/>
<evidence type="ECO:0000313" key="16">
    <source>
        <dbReference type="EMBL" id="OAE33734.1"/>
    </source>
</evidence>
<comment type="subcellular location">
    <subcellularLocation>
        <location evidence="10">Cytoplasmic vesicle</location>
        <location evidence="10">COPII-coated vesicle membrane</location>
        <topology evidence="10">Peripheral membrane protein</topology>
        <orientation evidence="10">Cytoplasmic side</orientation>
    </subcellularLocation>
    <subcellularLocation>
        <location evidence="10">Endoplasmic reticulum membrane</location>
        <topology evidence="10">Peripheral membrane protein</topology>
        <orientation evidence="10">Cytoplasmic side</orientation>
    </subcellularLocation>
</comment>
<dbReference type="EMBL" id="LVLJ01000572">
    <property type="protein sequence ID" value="OAE33734.1"/>
    <property type="molecule type" value="Genomic_DNA"/>
</dbReference>
<dbReference type="FunFam" id="3.40.20.10:FF:000014">
    <property type="entry name" value="Protein transport protein SEC23"/>
    <property type="match status" value="1"/>
</dbReference>
<dbReference type="GO" id="GO:0090110">
    <property type="term" value="P:COPII-coated vesicle cargo loading"/>
    <property type="evidence" value="ECO:0007669"/>
    <property type="project" value="TreeGrafter"/>
</dbReference>
<evidence type="ECO:0000259" key="15">
    <source>
        <dbReference type="Pfam" id="PF08033"/>
    </source>
</evidence>
<evidence type="ECO:0000256" key="2">
    <source>
        <dbReference type="ARBA" id="ARBA00022723"/>
    </source>
</evidence>
<dbReference type="InterPro" id="IPR006896">
    <property type="entry name" value="Sec23/24_trunk_dom"/>
</dbReference>
<dbReference type="SUPFAM" id="SSF53300">
    <property type="entry name" value="vWA-like"/>
    <property type="match status" value="1"/>
</dbReference>
<dbReference type="Gene3D" id="3.40.20.10">
    <property type="entry name" value="Severin"/>
    <property type="match status" value="1"/>
</dbReference>
<dbReference type="GO" id="GO:0006886">
    <property type="term" value="P:intracellular protein transport"/>
    <property type="evidence" value="ECO:0007669"/>
    <property type="project" value="InterPro"/>
</dbReference>
<dbReference type="FunFam" id="1.20.120.730:FF:000005">
    <property type="entry name" value="Protein transport protein SEC23"/>
    <property type="match status" value="1"/>
</dbReference>
<keyword evidence="10" id="KW-0963">Cytoplasm</keyword>
<feature type="domain" description="Sec23/Sec24 beta-sandwich" evidence="15">
    <location>
        <begin position="421"/>
        <end position="523"/>
    </location>
</feature>
<dbReference type="AlphaFoldDB" id="A0A176WLJ7"/>
<dbReference type="InterPro" id="IPR036175">
    <property type="entry name" value="Sec23/24_helical_dom_sf"/>
</dbReference>
<dbReference type="InterPro" id="IPR012990">
    <property type="entry name" value="Beta-sandwich_Sec23_24"/>
</dbReference>
<feature type="domain" description="Zinc finger Sec23/Sec24-type" evidence="12">
    <location>
        <begin position="53"/>
        <end position="91"/>
    </location>
</feature>
<evidence type="ECO:0000256" key="1">
    <source>
        <dbReference type="ARBA" id="ARBA00022448"/>
    </source>
</evidence>
<keyword evidence="17" id="KW-1185">Reference proteome</keyword>
<feature type="domain" description="Sec23/Sec24 helical" evidence="14">
    <location>
        <begin position="536"/>
        <end position="633"/>
    </location>
</feature>
<dbReference type="InterPro" id="IPR036465">
    <property type="entry name" value="vWFA_dom_sf"/>
</dbReference>
<keyword evidence="5 10" id="KW-0931">ER-Golgi transport</keyword>
<dbReference type="GO" id="GO:0030127">
    <property type="term" value="C:COPII vesicle coat"/>
    <property type="evidence" value="ECO:0007669"/>
    <property type="project" value="InterPro"/>
</dbReference>
<dbReference type="Pfam" id="PF08033">
    <property type="entry name" value="Sec23_BS"/>
    <property type="match status" value="1"/>
</dbReference>
<dbReference type="GO" id="GO:0005096">
    <property type="term" value="F:GTPase activator activity"/>
    <property type="evidence" value="ECO:0007669"/>
    <property type="project" value="TreeGrafter"/>
</dbReference>
<evidence type="ECO:0000256" key="7">
    <source>
        <dbReference type="ARBA" id="ARBA00023136"/>
    </source>
</evidence>
<dbReference type="InterPro" id="IPR037364">
    <property type="entry name" value="Sec23"/>
</dbReference>
<feature type="domain" description="Sec23/Sec24 trunk" evidence="13">
    <location>
        <begin position="150"/>
        <end position="408"/>
    </location>
</feature>
<evidence type="ECO:0000256" key="10">
    <source>
        <dbReference type="RuleBase" id="RU365030"/>
    </source>
</evidence>